<sequence length="449" mass="51745">MNRVKRSFIEKVMCRMGFIDEWVSLVMGCVRTINYFVLFNGVQEEEFRPHKRLRQGDLLSPYLFFIFMRAFFTLLKMAKAKGTIKGIRVGRSGLFLTHLFFADHSILFREASLNRASAIKSIVTEYEGVLRQLINFEKSLIFFSKNVSRDIREHIGAVLSMIVSYHAEKYLSLSTMVGRQKKEAFASFKDRFVKHIESRSVHHLSLGVIKAKYYLNNDFTSVNLGSHSLYIWRSIWGGRRLLELGMGWKGLDKEWIQMTAKWGCDNINRGRVKQDTLLQSLYKKLWRLRVAIGGGELLPFLSLNGRVDEPHFSGLFVHQMCPAVFGIIETRSIIMVKDSVFRFNSFVKAYHTENSNWGYILVTCTYPNNFVADATTNEARACLDAVTVAEKLGFQMLVVKGDSLTVVKKFQSLGEERSNRLVNQRAHAMAMEGKQWSLLRVWIEEAPLR</sequence>
<feature type="transmembrane region" description="Helical" evidence="1">
    <location>
        <begin position="59"/>
        <end position="78"/>
    </location>
</feature>
<dbReference type="GO" id="GO:0004523">
    <property type="term" value="F:RNA-DNA hybrid ribonuclease activity"/>
    <property type="evidence" value="ECO:0007669"/>
    <property type="project" value="InterPro"/>
</dbReference>
<proteinExistence type="predicted"/>
<dbReference type="AlphaFoldDB" id="A0A7J9I3G5"/>
<dbReference type="InterPro" id="IPR002156">
    <property type="entry name" value="RNaseH_domain"/>
</dbReference>
<evidence type="ECO:0000256" key="1">
    <source>
        <dbReference type="SAM" id="Phobius"/>
    </source>
</evidence>
<reference evidence="3 4" key="1">
    <citation type="journal article" date="2019" name="Genome Biol. Evol.">
        <title>Insights into the evolution of the New World diploid cottons (Gossypium, subgenus Houzingenia) based on genome sequencing.</title>
        <authorList>
            <person name="Grover C.E."/>
            <person name="Arick M.A. 2nd"/>
            <person name="Thrash A."/>
            <person name="Conover J.L."/>
            <person name="Sanders W.S."/>
            <person name="Peterson D.G."/>
            <person name="Frelichowski J.E."/>
            <person name="Scheffler J.A."/>
            <person name="Scheffler B.E."/>
            <person name="Wendel J.F."/>
        </authorList>
    </citation>
    <scope>NUCLEOTIDE SEQUENCE [LARGE SCALE GENOMIC DNA]</scope>
    <source>
        <strain evidence="3">0</strain>
        <tissue evidence="3">Leaf</tissue>
    </source>
</reference>
<dbReference type="OrthoDB" id="1000610at2759"/>
<keyword evidence="1" id="KW-1133">Transmembrane helix</keyword>
<evidence type="ECO:0000313" key="3">
    <source>
        <dbReference type="EMBL" id="MBA0816641.1"/>
    </source>
</evidence>
<comment type="caution">
    <text evidence="3">The sequence shown here is derived from an EMBL/GenBank/DDBJ whole genome shotgun (WGS) entry which is preliminary data.</text>
</comment>
<dbReference type="Proteomes" id="UP000593560">
    <property type="component" value="Unassembled WGS sequence"/>
</dbReference>
<dbReference type="EMBL" id="JABFAD010000013">
    <property type="protein sequence ID" value="MBA0816641.1"/>
    <property type="molecule type" value="Genomic_DNA"/>
</dbReference>
<keyword evidence="4" id="KW-1185">Reference proteome</keyword>
<organism evidence="3 4">
    <name type="scientific">Gossypium harknessii</name>
    <dbReference type="NCBI Taxonomy" id="34285"/>
    <lineage>
        <taxon>Eukaryota</taxon>
        <taxon>Viridiplantae</taxon>
        <taxon>Streptophyta</taxon>
        <taxon>Embryophyta</taxon>
        <taxon>Tracheophyta</taxon>
        <taxon>Spermatophyta</taxon>
        <taxon>Magnoliopsida</taxon>
        <taxon>eudicotyledons</taxon>
        <taxon>Gunneridae</taxon>
        <taxon>Pentapetalae</taxon>
        <taxon>rosids</taxon>
        <taxon>malvids</taxon>
        <taxon>Malvales</taxon>
        <taxon>Malvaceae</taxon>
        <taxon>Malvoideae</taxon>
        <taxon>Gossypium</taxon>
    </lineage>
</organism>
<dbReference type="PANTHER" id="PTHR33116">
    <property type="entry name" value="REVERSE TRANSCRIPTASE ZINC-BINDING DOMAIN-CONTAINING PROTEIN-RELATED-RELATED"/>
    <property type="match status" value="1"/>
</dbReference>
<accession>A0A7J9I3G5</accession>
<gene>
    <name evidence="3" type="ORF">Gohar_001282</name>
</gene>
<dbReference type="GO" id="GO:0003676">
    <property type="term" value="F:nucleic acid binding"/>
    <property type="evidence" value="ECO:0007669"/>
    <property type="project" value="InterPro"/>
</dbReference>
<keyword evidence="1" id="KW-0472">Membrane</keyword>
<dbReference type="Pfam" id="PF13456">
    <property type="entry name" value="RVT_3"/>
    <property type="match status" value="1"/>
</dbReference>
<dbReference type="PANTHER" id="PTHR33116:SF86">
    <property type="entry name" value="REVERSE TRANSCRIPTASE DOMAIN-CONTAINING PROTEIN"/>
    <property type="match status" value="1"/>
</dbReference>
<evidence type="ECO:0000313" key="4">
    <source>
        <dbReference type="Proteomes" id="UP000593560"/>
    </source>
</evidence>
<feature type="transmembrane region" description="Helical" evidence="1">
    <location>
        <begin position="21"/>
        <end position="39"/>
    </location>
</feature>
<feature type="non-terminal residue" evidence="3">
    <location>
        <position position="1"/>
    </location>
</feature>
<keyword evidence="1" id="KW-0812">Transmembrane</keyword>
<feature type="domain" description="RNase H type-1" evidence="2">
    <location>
        <begin position="371"/>
        <end position="436"/>
    </location>
</feature>
<protein>
    <recommendedName>
        <fullName evidence="2">RNase H type-1 domain-containing protein</fullName>
    </recommendedName>
</protein>
<name>A0A7J9I3G5_9ROSI</name>
<evidence type="ECO:0000259" key="2">
    <source>
        <dbReference type="Pfam" id="PF13456"/>
    </source>
</evidence>